<keyword evidence="1" id="KW-0812">Transmembrane</keyword>
<evidence type="ECO:0000256" key="1">
    <source>
        <dbReference type="SAM" id="Phobius"/>
    </source>
</evidence>
<keyword evidence="3" id="KW-1185">Reference proteome</keyword>
<evidence type="ECO:0000313" key="3">
    <source>
        <dbReference type="Proteomes" id="UP000741863"/>
    </source>
</evidence>
<keyword evidence="1" id="KW-0472">Membrane</keyword>
<dbReference type="RefSeq" id="WP_042358299.1">
    <property type="nucleotide sequence ID" value="NZ_JAFBEC010000001.1"/>
</dbReference>
<proteinExistence type="predicted"/>
<dbReference type="Proteomes" id="UP000741863">
    <property type="component" value="Unassembled WGS sequence"/>
</dbReference>
<dbReference type="EMBL" id="JAFBEC010000001">
    <property type="protein sequence ID" value="MBM7631196.1"/>
    <property type="molecule type" value="Genomic_DNA"/>
</dbReference>
<accession>A0ABS2P766</accession>
<reference evidence="2 3" key="1">
    <citation type="submission" date="2021-01" db="EMBL/GenBank/DDBJ databases">
        <title>Genomic Encyclopedia of Type Strains, Phase IV (KMG-IV): sequencing the most valuable type-strain genomes for metagenomic binning, comparative biology and taxonomic classification.</title>
        <authorList>
            <person name="Goeker M."/>
        </authorList>
    </citation>
    <scope>NUCLEOTIDE SEQUENCE [LARGE SCALE GENOMIC DNA]</scope>
    <source>
        <strain evidence="2 3">DSM 25540</strain>
    </source>
</reference>
<name>A0ABS2P766_9BACL</name>
<sequence length="64" mass="7107">MNLGLFLLLLIGTTIGIVWTLAIAKNPGSEKYSSESSFNLLSLHYLIIVPIILVILTIILFFLM</sequence>
<organism evidence="2 3">
    <name type="scientific">Geomicrobium sediminis</name>
    <dbReference type="NCBI Taxonomy" id="1347788"/>
    <lineage>
        <taxon>Bacteria</taxon>
        <taxon>Bacillati</taxon>
        <taxon>Bacillota</taxon>
        <taxon>Bacilli</taxon>
        <taxon>Bacillales</taxon>
        <taxon>Geomicrobium</taxon>
    </lineage>
</organism>
<keyword evidence="1" id="KW-1133">Transmembrane helix</keyword>
<feature type="transmembrane region" description="Helical" evidence="1">
    <location>
        <begin position="40"/>
        <end position="63"/>
    </location>
</feature>
<evidence type="ECO:0000313" key="2">
    <source>
        <dbReference type="EMBL" id="MBM7631196.1"/>
    </source>
</evidence>
<comment type="caution">
    <text evidence="2">The sequence shown here is derived from an EMBL/GenBank/DDBJ whole genome shotgun (WGS) entry which is preliminary data.</text>
</comment>
<protein>
    <submittedName>
        <fullName evidence="2">Uncharacterized BrkB/YihY/UPF0761 family membrane protein</fullName>
    </submittedName>
</protein>
<gene>
    <name evidence="2" type="ORF">JOD17_000287</name>
</gene>